<evidence type="ECO:0000313" key="3">
    <source>
        <dbReference type="Proteomes" id="UP000006408"/>
    </source>
</evidence>
<feature type="domain" description="Gcp-like" evidence="1">
    <location>
        <begin position="31"/>
        <end position="130"/>
    </location>
</feature>
<dbReference type="GeneID" id="42865140"/>
<dbReference type="eggNOG" id="COG1214">
    <property type="taxonomic scope" value="Bacteria"/>
</dbReference>
<keyword evidence="3" id="KW-1185">Reference proteome</keyword>
<dbReference type="KEGG" id="bang:BBAG_0798"/>
<sequence>MGVNETVLVIDTSYGSTVGVVGYDPIVESDSRTHVEKLQVNIAKALETAGLAPSDISGIVTGVGPAPFTGLRAGIVAAKAIAFATGAKLVGQNILEPQAWWNAERHGSADDGLRVLTLAVNDARRKQLYFELCQPASPDDAAHDARPLIAMDIDYPANIVERVNDAVAAYERRFDGRVVVDVVGHGAAKYSDALASIQLLGDIVDESVLDQGAHGLGIFARRYDACDIARGESPVEPLYLRRPDAEVPNPLKHVLGHGGVKAAR</sequence>
<reference evidence="2" key="1">
    <citation type="submission" date="2009-04" db="EMBL/GenBank/DDBJ databases">
        <authorList>
            <person name="Weinstock G."/>
            <person name="Sodergren E."/>
            <person name="Clifton S."/>
            <person name="Fulton L."/>
            <person name="Fulton B."/>
            <person name="Courtney L."/>
            <person name="Fronick C."/>
            <person name="Harrison M."/>
            <person name="Strong C."/>
            <person name="Farmer C."/>
            <person name="Delahaunty K."/>
            <person name="Markovic C."/>
            <person name="Hall O."/>
            <person name="Minx P."/>
            <person name="Tomlinson C."/>
            <person name="Mitreva M."/>
            <person name="Nelson J."/>
            <person name="Hou S."/>
            <person name="Wollam A."/>
            <person name="Pepin K.H."/>
            <person name="Johnson M."/>
            <person name="Bhonagiri V."/>
            <person name="Nash W.E."/>
            <person name="Warren W."/>
            <person name="Chinwalla A."/>
            <person name="Mardis E.R."/>
            <person name="Wilson R.K."/>
        </authorList>
    </citation>
    <scope>NUCLEOTIDE SEQUENCE [LARGE SCALE GENOMIC DNA]</scope>
    <source>
        <strain evidence="2">DSM 20098</strain>
    </source>
</reference>
<dbReference type="AlphaFoldDB" id="C4FF00"/>
<comment type="caution">
    <text evidence="2">The sequence shown here is derived from an EMBL/GenBank/DDBJ whole genome shotgun (WGS) entry which is preliminary data.</text>
</comment>
<accession>C4FF00</accession>
<evidence type="ECO:0000259" key="1">
    <source>
        <dbReference type="Pfam" id="PF00814"/>
    </source>
</evidence>
<dbReference type="Gene3D" id="3.30.420.40">
    <property type="match status" value="1"/>
</dbReference>
<dbReference type="InterPro" id="IPR000905">
    <property type="entry name" value="Gcp-like_dom"/>
</dbReference>
<protein>
    <submittedName>
        <fullName evidence="2">Universal bacterial protein YeaZ</fullName>
    </submittedName>
</protein>
<gene>
    <name evidence="2" type="primary">yeaZ</name>
    <name evidence="2" type="ORF">BIFANG_02896</name>
</gene>
<dbReference type="RefSeq" id="WP_003826397.1">
    <property type="nucleotide sequence ID" value="NZ_AP012322.1"/>
</dbReference>
<dbReference type="SUPFAM" id="SSF53067">
    <property type="entry name" value="Actin-like ATPase domain"/>
    <property type="match status" value="1"/>
</dbReference>
<dbReference type="Pfam" id="PF00814">
    <property type="entry name" value="TsaD"/>
    <property type="match status" value="1"/>
</dbReference>
<dbReference type="STRING" id="1683.Bang102_006215"/>
<dbReference type="NCBIfam" id="TIGR03725">
    <property type="entry name" value="T6A_YeaZ"/>
    <property type="match status" value="1"/>
</dbReference>
<dbReference type="Proteomes" id="UP000006408">
    <property type="component" value="Unassembled WGS sequence"/>
</dbReference>
<organism evidence="2 3">
    <name type="scientific">Bifidobacterium angulatum DSM 20098 = JCM 7096</name>
    <dbReference type="NCBI Taxonomy" id="518635"/>
    <lineage>
        <taxon>Bacteria</taxon>
        <taxon>Bacillati</taxon>
        <taxon>Actinomycetota</taxon>
        <taxon>Actinomycetes</taxon>
        <taxon>Bifidobacteriales</taxon>
        <taxon>Bifidobacteriaceae</taxon>
        <taxon>Bifidobacterium</taxon>
    </lineage>
</organism>
<dbReference type="EMBL" id="ABYS02000004">
    <property type="protein sequence ID" value="EEP21531.1"/>
    <property type="molecule type" value="Genomic_DNA"/>
</dbReference>
<dbReference type="PATRIC" id="fig|518635.17.peg.826"/>
<dbReference type="InterPro" id="IPR022496">
    <property type="entry name" value="T6A_TsaB"/>
</dbReference>
<evidence type="ECO:0000313" key="2">
    <source>
        <dbReference type="EMBL" id="EEP21531.1"/>
    </source>
</evidence>
<dbReference type="InterPro" id="IPR043129">
    <property type="entry name" value="ATPase_NBD"/>
</dbReference>
<dbReference type="HOGENOM" id="CLU_064886_3_3_11"/>
<dbReference type="GO" id="GO:0002949">
    <property type="term" value="P:tRNA threonylcarbamoyladenosine modification"/>
    <property type="evidence" value="ECO:0007669"/>
    <property type="project" value="InterPro"/>
</dbReference>
<proteinExistence type="predicted"/>
<name>C4FF00_9BIFI</name>